<dbReference type="Pfam" id="PF24553">
    <property type="entry name" value="Rv0428c_C"/>
    <property type="match status" value="1"/>
</dbReference>
<dbReference type="PANTHER" id="PTHR43072">
    <property type="entry name" value="N-ACETYLTRANSFERASE"/>
    <property type="match status" value="1"/>
</dbReference>
<gene>
    <name evidence="3" type="ORF">BJ958_002300</name>
</gene>
<protein>
    <submittedName>
        <fullName evidence="3">GNAT superfamily N-acetyltransferase</fullName>
    </submittedName>
</protein>
<dbReference type="InterPro" id="IPR056934">
    <property type="entry name" value="SH3_Rv0428c"/>
</dbReference>
<reference evidence="3 4" key="1">
    <citation type="submission" date="2020-07" db="EMBL/GenBank/DDBJ databases">
        <title>Sequencing the genomes of 1000 actinobacteria strains.</title>
        <authorList>
            <person name="Klenk H.-P."/>
        </authorList>
    </citation>
    <scope>NUCLEOTIDE SEQUENCE [LARGE SCALE GENOMIC DNA]</scope>
    <source>
        <strain evidence="3 4">DSM 19082</strain>
    </source>
</reference>
<dbReference type="Pfam" id="PF24551">
    <property type="entry name" value="SH3_Rv0428c"/>
    <property type="match status" value="1"/>
</dbReference>
<feature type="domain" description="N-acetyltransferase" evidence="2">
    <location>
        <begin position="182"/>
        <end position="322"/>
    </location>
</feature>
<dbReference type="CDD" id="cd04301">
    <property type="entry name" value="NAT_SF"/>
    <property type="match status" value="1"/>
</dbReference>
<dbReference type="EMBL" id="JACCBF010000001">
    <property type="protein sequence ID" value="NYD30754.1"/>
    <property type="molecule type" value="Genomic_DNA"/>
</dbReference>
<comment type="caution">
    <text evidence="3">The sequence shown here is derived from an EMBL/GenBank/DDBJ whole genome shotgun (WGS) entry which is preliminary data.</text>
</comment>
<dbReference type="RefSeq" id="WP_179726967.1">
    <property type="nucleotide sequence ID" value="NZ_BAABEF010000001.1"/>
</dbReference>
<feature type="region of interest" description="Disordered" evidence="1">
    <location>
        <begin position="1"/>
        <end position="21"/>
    </location>
</feature>
<name>A0A852RS47_9ACTN</name>
<dbReference type="SUPFAM" id="SSF55729">
    <property type="entry name" value="Acyl-CoA N-acyltransferases (Nat)"/>
    <property type="match status" value="1"/>
</dbReference>
<organism evidence="3 4">
    <name type="scientific">Nocardioides kongjuensis</name>
    <dbReference type="NCBI Taxonomy" id="349522"/>
    <lineage>
        <taxon>Bacteria</taxon>
        <taxon>Bacillati</taxon>
        <taxon>Actinomycetota</taxon>
        <taxon>Actinomycetes</taxon>
        <taxon>Propionibacteriales</taxon>
        <taxon>Nocardioidaceae</taxon>
        <taxon>Nocardioides</taxon>
    </lineage>
</organism>
<accession>A0A852RS47</accession>
<dbReference type="InterPro" id="IPR016181">
    <property type="entry name" value="Acyl_CoA_acyltransferase"/>
</dbReference>
<evidence type="ECO:0000313" key="3">
    <source>
        <dbReference type="EMBL" id="NYD30754.1"/>
    </source>
</evidence>
<dbReference type="Proteomes" id="UP000582231">
    <property type="component" value="Unassembled WGS sequence"/>
</dbReference>
<evidence type="ECO:0000259" key="2">
    <source>
        <dbReference type="PROSITE" id="PS51186"/>
    </source>
</evidence>
<sequence>MPDASGPQENGHGPGQHLLGPHVVGQRVVVRRLLRGVSGPSGGPAFTDVLGTCLSWADGVCVVQPETGATVSIEIADIVSGKPVPPRPAARLRVGVRDAESRTGGLWTTVDREPLGEWELRSDRAPVGRLLKRANSCLAIGDPGRPFPEALAAVEAFYADRGRDPLVQVEADSAVEGAFAGAGWQRLEYGESDFLLGSVARLRRSLPRSAHDVELSAVGVRAVASVDAGCDPVAEARATVDGDWVGLHAVTVDPAHRRRGLATAVVGELLGWAAEQGAMTAWVHVETDNPGGRAFWEALGLTAHHTCRYWAPSSASAWPVSR</sequence>
<dbReference type="PROSITE" id="PS51186">
    <property type="entry name" value="GNAT"/>
    <property type="match status" value="1"/>
</dbReference>
<keyword evidence="3" id="KW-0808">Transferase</keyword>
<evidence type="ECO:0000256" key="1">
    <source>
        <dbReference type="SAM" id="MobiDB-lite"/>
    </source>
</evidence>
<keyword evidence="4" id="KW-1185">Reference proteome</keyword>
<evidence type="ECO:0000313" key="4">
    <source>
        <dbReference type="Proteomes" id="UP000582231"/>
    </source>
</evidence>
<dbReference type="AlphaFoldDB" id="A0A852RS47"/>
<dbReference type="Gene3D" id="3.40.630.30">
    <property type="match status" value="1"/>
</dbReference>
<dbReference type="GO" id="GO:0016747">
    <property type="term" value="F:acyltransferase activity, transferring groups other than amino-acyl groups"/>
    <property type="evidence" value="ECO:0007669"/>
    <property type="project" value="InterPro"/>
</dbReference>
<dbReference type="InterPro" id="IPR000182">
    <property type="entry name" value="GNAT_dom"/>
</dbReference>
<proteinExistence type="predicted"/>
<dbReference type="InterPro" id="IPR056935">
    <property type="entry name" value="Rv0428c-like_C"/>
</dbReference>